<keyword evidence="2 5" id="KW-0479">Metal-binding</keyword>
<dbReference type="PROSITE" id="PS51471">
    <property type="entry name" value="FE2OG_OXY"/>
    <property type="match status" value="1"/>
</dbReference>
<dbReference type="PANTHER" id="PTHR47991">
    <property type="entry name" value="OXOGLUTARATE/IRON-DEPENDENT DIOXYGENASE"/>
    <property type="match status" value="1"/>
</dbReference>
<evidence type="ECO:0000256" key="4">
    <source>
        <dbReference type="ARBA" id="ARBA00023004"/>
    </source>
</evidence>
<dbReference type="InterPro" id="IPR026992">
    <property type="entry name" value="DIOX_N"/>
</dbReference>
<feature type="domain" description="Fe2OG dioxygenase" evidence="6">
    <location>
        <begin position="190"/>
        <end position="291"/>
    </location>
</feature>
<dbReference type="AlphaFoldDB" id="A0A7J6GW44"/>
<dbReference type="OMA" id="PAYRTMT"/>
<dbReference type="GO" id="GO:0046872">
    <property type="term" value="F:metal ion binding"/>
    <property type="evidence" value="ECO:0007669"/>
    <property type="project" value="UniProtKB-KW"/>
</dbReference>
<sequence>MAMEKLVSSWSNEKITLPESYIIPPETRPGDQSFPVTSSIPVIDLHENINQHDTIVHNIIKASQDYGIFQVINHGVCEELMDETMKVMKELHEMSPIDKARECCKDPLKRCRLYTSSNNFSNEKIHYWRDAFLHPCHPLEEHIQFWPQNPIQYREIVGKFSVEVRKLGLKILEVLSEGLGLKSGYFSGELIESPILLSNHYPACPDPSLTLGLPKHCDPSLITILLQGNVLGLQLPNHHGNWVYVEPISHAFVINIGYILQVISNGKLKGAEHRVINSRVDRTTISLFINPSNDTIIKPETTLIHGSNPPLPLYKPFCYEDFRTHHLSNTADHHANKLAQFMDKLK</sequence>
<dbReference type="GO" id="GO:0031418">
    <property type="term" value="F:L-ascorbic acid binding"/>
    <property type="evidence" value="ECO:0007669"/>
    <property type="project" value="UniProtKB-KW"/>
</dbReference>
<dbReference type="OrthoDB" id="406156at2759"/>
<evidence type="ECO:0000256" key="2">
    <source>
        <dbReference type="ARBA" id="ARBA00022723"/>
    </source>
</evidence>
<protein>
    <recommendedName>
        <fullName evidence="6">Fe2OG dioxygenase domain-containing protein</fullName>
    </recommendedName>
</protein>
<evidence type="ECO:0000313" key="8">
    <source>
        <dbReference type="Proteomes" id="UP000583929"/>
    </source>
</evidence>
<dbReference type="Gene3D" id="2.60.120.330">
    <property type="entry name" value="B-lactam Antibiotic, Isopenicillin N Synthase, Chain"/>
    <property type="match status" value="1"/>
</dbReference>
<dbReference type="Pfam" id="PF03171">
    <property type="entry name" value="2OG-FeII_Oxy"/>
    <property type="match status" value="1"/>
</dbReference>
<dbReference type="InterPro" id="IPR050295">
    <property type="entry name" value="Plant_2OG-oxidoreductases"/>
</dbReference>
<dbReference type="GO" id="GO:0016491">
    <property type="term" value="F:oxidoreductase activity"/>
    <property type="evidence" value="ECO:0007669"/>
    <property type="project" value="UniProtKB-KW"/>
</dbReference>
<evidence type="ECO:0000256" key="3">
    <source>
        <dbReference type="ARBA" id="ARBA00022896"/>
    </source>
</evidence>
<keyword evidence="3" id="KW-0847">Vitamin C</keyword>
<dbReference type="EMBL" id="JAATIQ010000080">
    <property type="protein sequence ID" value="KAF4387164.1"/>
    <property type="molecule type" value="Genomic_DNA"/>
</dbReference>
<keyword evidence="5" id="KW-0560">Oxidoreductase</keyword>
<gene>
    <name evidence="7" type="ORF">G4B88_024736</name>
</gene>
<comment type="caution">
    <text evidence="7">The sequence shown here is derived from an EMBL/GenBank/DDBJ whole genome shotgun (WGS) entry which is preliminary data.</text>
</comment>
<dbReference type="InterPro" id="IPR044861">
    <property type="entry name" value="IPNS-like_FE2OG_OXY"/>
</dbReference>
<accession>A0A7J6GW44</accession>
<organism evidence="7 8">
    <name type="scientific">Cannabis sativa</name>
    <name type="common">Hemp</name>
    <name type="synonym">Marijuana</name>
    <dbReference type="NCBI Taxonomy" id="3483"/>
    <lineage>
        <taxon>Eukaryota</taxon>
        <taxon>Viridiplantae</taxon>
        <taxon>Streptophyta</taxon>
        <taxon>Embryophyta</taxon>
        <taxon>Tracheophyta</taxon>
        <taxon>Spermatophyta</taxon>
        <taxon>Magnoliopsida</taxon>
        <taxon>eudicotyledons</taxon>
        <taxon>Gunneridae</taxon>
        <taxon>Pentapetalae</taxon>
        <taxon>rosids</taxon>
        <taxon>fabids</taxon>
        <taxon>Rosales</taxon>
        <taxon>Cannabaceae</taxon>
        <taxon>Cannabis</taxon>
    </lineage>
</organism>
<comment type="similarity">
    <text evidence="1 5">Belongs to the iron/ascorbate-dependent oxidoreductase family.</text>
</comment>
<name>A0A7J6GW44_CANSA</name>
<evidence type="ECO:0000259" key="6">
    <source>
        <dbReference type="PROSITE" id="PS51471"/>
    </source>
</evidence>
<evidence type="ECO:0000256" key="5">
    <source>
        <dbReference type="RuleBase" id="RU003682"/>
    </source>
</evidence>
<evidence type="ECO:0000313" key="7">
    <source>
        <dbReference type="EMBL" id="KAF4387164.1"/>
    </source>
</evidence>
<dbReference type="Proteomes" id="UP000583929">
    <property type="component" value="Unassembled WGS sequence"/>
</dbReference>
<evidence type="ECO:0000256" key="1">
    <source>
        <dbReference type="ARBA" id="ARBA00008056"/>
    </source>
</evidence>
<dbReference type="InterPro" id="IPR005123">
    <property type="entry name" value="Oxoglu/Fe-dep_dioxygenase_dom"/>
</dbReference>
<dbReference type="SUPFAM" id="SSF51197">
    <property type="entry name" value="Clavaminate synthase-like"/>
    <property type="match status" value="1"/>
</dbReference>
<dbReference type="Pfam" id="PF14226">
    <property type="entry name" value="DIOX_N"/>
    <property type="match status" value="1"/>
</dbReference>
<proteinExistence type="inferred from homology"/>
<accession>A0A803PGP3</accession>
<reference evidence="7 8" key="1">
    <citation type="journal article" date="2020" name="bioRxiv">
        <title>Sequence and annotation of 42 cannabis genomes reveals extensive copy number variation in cannabinoid synthesis and pathogen resistance genes.</title>
        <authorList>
            <person name="Mckernan K.J."/>
            <person name="Helbert Y."/>
            <person name="Kane L.T."/>
            <person name="Ebling H."/>
            <person name="Zhang L."/>
            <person name="Liu B."/>
            <person name="Eaton Z."/>
            <person name="Mclaughlin S."/>
            <person name="Kingan S."/>
            <person name="Baybayan P."/>
            <person name="Concepcion G."/>
            <person name="Jordan M."/>
            <person name="Riva A."/>
            <person name="Barbazuk W."/>
            <person name="Harkins T."/>
        </authorList>
    </citation>
    <scope>NUCLEOTIDE SEQUENCE [LARGE SCALE GENOMIC DNA]</scope>
    <source>
        <strain evidence="8">cv. Jamaican Lion 4</strain>
        <tissue evidence="7">Leaf</tissue>
    </source>
</reference>
<keyword evidence="8" id="KW-1185">Reference proteome</keyword>
<dbReference type="InterPro" id="IPR027443">
    <property type="entry name" value="IPNS-like_sf"/>
</dbReference>
<keyword evidence="4 5" id="KW-0408">Iron</keyword>